<evidence type="ECO:0000313" key="2">
    <source>
        <dbReference type="EMBL" id="AAY21135.1"/>
    </source>
</evidence>
<dbReference type="Proteomes" id="UP000000530">
    <property type="component" value="Chromosome"/>
</dbReference>
<evidence type="ECO:0000313" key="3">
    <source>
        <dbReference type="Proteomes" id="UP000000530"/>
    </source>
</evidence>
<gene>
    <name evidence="2" type="ordered locus">SACOL1318</name>
</gene>
<organism evidence="2 3">
    <name type="scientific">Staphylococcus aureus (strain COL)</name>
    <dbReference type="NCBI Taxonomy" id="93062"/>
    <lineage>
        <taxon>Bacteria</taxon>
        <taxon>Bacillati</taxon>
        <taxon>Bacillota</taxon>
        <taxon>Bacilli</taxon>
        <taxon>Bacillales</taxon>
        <taxon>Staphylococcaceae</taxon>
        <taxon>Staphylococcus</taxon>
    </lineage>
</organism>
<name>A0A0H2X239_STAAC</name>
<dbReference type="AlphaFoldDB" id="A0A0H2X239"/>
<feature type="transmembrane region" description="Helical" evidence="1">
    <location>
        <begin position="12"/>
        <end position="30"/>
    </location>
</feature>
<sequence length="53" mass="6367">MHFLLINTSKTLMILIVLEVLIILFDYFLFDTYCISHMKTAFLLCYMTKSREK</sequence>
<evidence type="ECO:0000256" key="1">
    <source>
        <dbReference type="SAM" id="Phobius"/>
    </source>
</evidence>
<reference evidence="2 3" key="1">
    <citation type="journal article" date="2005" name="J. Bacteriol.">
        <title>Insights on evolution of virulence and resistance from the complete genome analysis of an early methicillin-resistant Staphylococcus aureus strain and a biofilm-producing methicillin-resistant Staphylococcus epidermidis strain.</title>
        <authorList>
            <person name="Gill S.R."/>
            <person name="Fouts D.E."/>
            <person name="Archer G.L."/>
            <person name="Mongodin E.F."/>
            <person name="Deboy R.T."/>
            <person name="Ravel J."/>
            <person name="Paulsen I.T."/>
            <person name="Kolonay J.F."/>
            <person name="Brinkac L."/>
            <person name="Beanan M."/>
            <person name="Dodson R.J."/>
            <person name="Daugherty S.C."/>
            <person name="Madupu R."/>
            <person name="Angiuoli S.V."/>
            <person name="Durkin A.S."/>
            <person name="Haft D.H."/>
            <person name="Vamathevan J."/>
            <person name="Khouri H."/>
            <person name="Utterback T."/>
            <person name="Lee C."/>
            <person name="Dimitrov G."/>
            <person name="Jiang L."/>
            <person name="Qin H."/>
            <person name="Weidman J."/>
            <person name="Tran K."/>
            <person name="Kang K."/>
            <person name="Hance I.R."/>
            <person name="Nelson K.E."/>
            <person name="Fraser C.M."/>
        </authorList>
    </citation>
    <scope>NUCLEOTIDE SEQUENCE [LARGE SCALE GENOMIC DNA]</scope>
    <source>
        <strain evidence="2 3">COL</strain>
    </source>
</reference>
<dbReference type="KEGG" id="sac:SACOL1318"/>
<dbReference type="EMBL" id="CP000046">
    <property type="protein sequence ID" value="AAY21135.1"/>
    <property type="molecule type" value="Genomic_DNA"/>
</dbReference>
<keyword evidence="1" id="KW-0472">Membrane</keyword>
<accession>A0A0H2X239</accession>
<keyword evidence="1" id="KW-0812">Transmembrane</keyword>
<proteinExistence type="predicted"/>
<keyword evidence="1" id="KW-1133">Transmembrane helix</keyword>
<protein>
    <submittedName>
        <fullName evidence="2">Uncharacterized protein</fullName>
    </submittedName>
</protein>
<dbReference type="HOGENOM" id="CLU_3066384_0_0_9"/>